<dbReference type="InterPro" id="IPR001173">
    <property type="entry name" value="Glyco_trans_2-like"/>
</dbReference>
<sequence length="324" mass="37987">MNEASKTPVVSVVMSVYNAEKYLNKAIESILDQTFTDFEFIIIEDCSTDNSLKIIEDYASKDSRINLIKKLENKGTAGFIENLNIGIEKANGRYIARMDADDISSNTRFEKQINFLNDNPAIDLIGASIELIDERDQHIEIWKAIPHHNDIVKRMPKKISLYHPVIMFRKESTKGYRNKALFCEDYDMYFNMIFAGRKFANLNEVLLKYRILKTSISRKKNKFVRWLFVEKIRSFYNENVTKGFDSYSQFEPNDFIDILSLDYNNNLQDLVFALKSSIIFNTIEETDILLRKIKLQYPKQSLLKYQLLNILPFVVKKYLIKKID</sequence>
<dbReference type="Pfam" id="PF00535">
    <property type="entry name" value="Glycos_transf_2"/>
    <property type="match status" value="1"/>
</dbReference>
<dbReference type="SUPFAM" id="SSF53448">
    <property type="entry name" value="Nucleotide-diphospho-sugar transferases"/>
    <property type="match status" value="1"/>
</dbReference>
<protein>
    <submittedName>
        <fullName evidence="3">Chondroitin polymerase</fullName>
    </submittedName>
    <submittedName>
        <fullName evidence="2">Glycosyltransferase</fullName>
    </submittedName>
</protein>
<dbReference type="RefSeq" id="WP_114998918.1">
    <property type="nucleotide sequence ID" value="NZ_JACALR010000005.1"/>
</dbReference>
<dbReference type="EMBL" id="UFXS01000001">
    <property type="protein sequence ID" value="STD54102.1"/>
    <property type="molecule type" value="Genomic_DNA"/>
</dbReference>
<dbReference type="Proteomes" id="UP001173578">
    <property type="component" value="Unassembled WGS sequence"/>
</dbReference>
<dbReference type="GO" id="GO:0016758">
    <property type="term" value="F:hexosyltransferase activity"/>
    <property type="evidence" value="ECO:0007669"/>
    <property type="project" value="UniProtKB-ARBA"/>
</dbReference>
<accession>A0A376G3N2</accession>
<organism evidence="3 4">
    <name type="scientific">Empedobacter falsenii</name>
    <dbReference type="NCBI Taxonomy" id="343874"/>
    <lineage>
        <taxon>Bacteria</taxon>
        <taxon>Pseudomonadati</taxon>
        <taxon>Bacteroidota</taxon>
        <taxon>Flavobacteriia</taxon>
        <taxon>Flavobacteriales</taxon>
        <taxon>Weeksellaceae</taxon>
        <taxon>Empedobacter</taxon>
    </lineage>
</organism>
<evidence type="ECO:0000313" key="4">
    <source>
        <dbReference type="Proteomes" id="UP000254737"/>
    </source>
</evidence>
<dbReference type="InterPro" id="IPR029044">
    <property type="entry name" value="Nucleotide-diphossugar_trans"/>
</dbReference>
<dbReference type="Gene3D" id="3.90.550.10">
    <property type="entry name" value="Spore Coat Polysaccharide Biosynthesis Protein SpsA, Chain A"/>
    <property type="match status" value="1"/>
</dbReference>
<proteinExistence type="predicted"/>
<dbReference type="EMBL" id="JACALR010000005">
    <property type="protein sequence ID" value="MDM1551957.1"/>
    <property type="molecule type" value="Genomic_DNA"/>
</dbReference>
<reference evidence="3 4" key="1">
    <citation type="submission" date="2018-06" db="EMBL/GenBank/DDBJ databases">
        <authorList>
            <consortium name="Pathogen Informatics"/>
            <person name="Doyle S."/>
        </authorList>
    </citation>
    <scope>NUCLEOTIDE SEQUENCE [LARGE SCALE GENOMIC DNA]</scope>
    <source>
        <strain evidence="3 4">NCTC13456</strain>
    </source>
</reference>
<reference evidence="2" key="2">
    <citation type="submission" date="2020-06" db="EMBL/GenBank/DDBJ databases">
        <authorList>
            <person name="Dong N."/>
        </authorList>
    </citation>
    <scope>NUCLEOTIDE SEQUENCE</scope>
    <source>
        <strain evidence="2">210</strain>
    </source>
</reference>
<feature type="domain" description="Glycosyltransferase 2-like" evidence="1">
    <location>
        <begin position="11"/>
        <end position="173"/>
    </location>
</feature>
<gene>
    <name evidence="3" type="primary">kfoC_2</name>
    <name evidence="2" type="ORF">HX095_12105</name>
    <name evidence="3" type="ORF">NCTC13456_00840</name>
</gene>
<dbReference type="PANTHER" id="PTHR22916">
    <property type="entry name" value="GLYCOSYLTRANSFERASE"/>
    <property type="match status" value="1"/>
</dbReference>
<evidence type="ECO:0000259" key="1">
    <source>
        <dbReference type="Pfam" id="PF00535"/>
    </source>
</evidence>
<evidence type="ECO:0000313" key="2">
    <source>
        <dbReference type="EMBL" id="MDM1551957.1"/>
    </source>
</evidence>
<dbReference type="PANTHER" id="PTHR22916:SF3">
    <property type="entry name" value="UDP-GLCNAC:BETAGAL BETA-1,3-N-ACETYLGLUCOSAMINYLTRANSFERASE-LIKE PROTEIN 1"/>
    <property type="match status" value="1"/>
</dbReference>
<dbReference type="Proteomes" id="UP000254737">
    <property type="component" value="Unassembled WGS sequence"/>
</dbReference>
<name>A0A376G3N2_9FLAO</name>
<evidence type="ECO:0000313" key="3">
    <source>
        <dbReference type="EMBL" id="STD54102.1"/>
    </source>
</evidence>
<reference evidence="2" key="3">
    <citation type="journal article" date="2022" name="Sci. Total Environ.">
        <title>Prevalence, transmission, and molecular epidemiology of tet(X)-positive bacteria among humans, animals, and environmental niches in China: An epidemiological, and genomic-based study.</title>
        <authorList>
            <person name="Dong N."/>
            <person name="Zeng Y."/>
            <person name="Cai C."/>
            <person name="Sun C."/>
            <person name="Lu J."/>
            <person name="Liu C."/>
            <person name="Zhou H."/>
            <person name="Sun Q."/>
            <person name="Shu L."/>
            <person name="Wang H."/>
            <person name="Wang Y."/>
            <person name="Wang S."/>
            <person name="Wu C."/>
            <person name="Chan E.W."/>
            <person name="Chen G."/>
            <person name="Shen Z."/>
            <person name="Chen S."/>
            <person name="Zhang R."/>
        </authorList>
    </citation>
    <scope>NUCLEOTIDE SEQUENCE</scope>
    <source>
        <strain evidence="2">210</strain>
    </source>
</reference>
<dbReference type="AlphaFoldDB" id="A0A376G3N2"/>